<dbReference type="InterPro" id="IPR040229">
    <property type="entry name" value="At3g27390-like"/>
</dbReference>
<protein>
    <submittedName>
        <fullName evidence="2">Uncharacterized protein</fullName>
    </submittedName>
</protein>
<dbReference type="Proteomes" id="UP001327560">
    <property type="component" value="Chromosome 1"/>
</dbReference>
<gene>
    <name evidence="2" type="ORF">Cni_G00716</name>
</gene>
<proteinExistence type="predicted"/>
<evidence type="ECO:0000313" key="3">
    <source>
        <dbReference type="Proteomes" id="UP001327560"/>
    </source>
</evidence>
<sequence length="225" mass="25786">MKKAIQQLQPIQIWDWLFRSCELNGRMLLDEHLITVADIEECIVKGKCKKLSIKLPSWCILQCLLRSAKSDSHGLLISDEVELSKINWPKDKVLDWFLGPLLIMKEQIRTLQLNAEEEDCLRTLVLTRKNDKPEDWDREGFQSDNNVRRAQLQAIIRRLQGIVASMSRIPSFRRRFKSLVKSLYLEAIGTGALAEASGGSTSGSQSNHRTTKRKENLRKSISLDV</sequence>
<feature type="region of interest" description="Disordered" evidence="1">
    <location>
        <begin position="195"/>
        <end position="225"/>
    </location>
</feature>
<keyword evidence="3" id="KW-1185">Reference proteome</keyword>
<dbReference type="PANTHER" id="PTHR31133:SF2">
    <property type="entry name" value="EXPRESSED PROTEIN"/>
    <property type="match status" value="1"/>
</dbReference>
<dbReference type="PANTHER" id="PTHR31133">
    <property type="entry name" value="MEMBRANE PROTEIN"/>
    <property type="match status" value="1"/>
</dbReference>
<reference evidence="2 3" key="1">
    <citation type="submission" date="2023-10" db="EMBL/GenBank/DDBJ databases">
        <title>Chromosome-scale genome assembly provides insights into flower coloration mechanisms of Canna indica.</title>
        <authorList>
            <person name="Li C."/>
        </authorList>
    </citation>
    <scope>NUCLEOTIDE SEQUENCE [LARGE SCALE GENOMIC DNA]</scope>
    <source>
        <tissue evidence="2">Flower</tissue>
    </source>
</reference>
<accession>A0AAQ3PX39</accession>
<organism evidence="2 3">
    <name type="scientific">Canna indica</name>
    <name type="common">Indian-shot</name>
    <dbReference type="NCBI Taxonomy" id="4628"/>
    <lineage>
        <taxon>Eukaryota</taxon>
        <taxon>Viridiplantae</taxon>
        <taxon>Streptophyta</taxon>
        <taxon>Embryophyta</taxon>
        <taxon>Tracheophyta</taxon>
        <taxon>Spermatophyta</taxon>
        <taxon>Magnoliopsida</taxon>
        <taxon>Liliopsida</taxon>
        <taxon>Zingiberales</taxon>
        <taxon>Cannaceae</taxon>
        <taxon>Canna</taxon>
    </lineage>
</organism>
<dbReference type="EMBL" id="CP136890">
    <property type="protein sequence ID" value="WOK92025.1"/>
    <property type="molecule type" value="Genomic_DNA"/>
</dbReference>
<feature type="compositionally biased region" description="Polar residues" evidence="1">
    <location>
        <begin position="198"/>
        <end position="208"/>
    </location>
</feature>
<evidence type="ECO:0000256" key="1">
    <source>
        <dbReference type="SAM" id="MobiDB-lite"/>
    </source>
</evidence>
<name>A0AAQ3PX39_9LILI</name>
<dbReference type="GO" id="GO:0010228">
    <property type="term" value="P:vegetative to reproductive phase transition of meristem"/>
    <property type="evidence" value="ECO:0007669"/>
    <property type="project" value="TreeGrafter"/>
</dbReference>
<evidence type="ECO:0000313" key="2">
    <source>
        <dbReference type="EMBL" id="WOK92025.1"/>
    </source>
</evidence>
<dbReference type="AlphaFoldDB" id="A0AAQ3PX39"/>